<evidence type="ECO:0000313" key="1">
    <source>
        <dbReference type="EMBL" id="PKK57486.1"/>
    </source>
</evidence>
<dbReference type="Proteomes" id="UP000233469">
    <property type="component" value="Unassembled WGS sequence"/>
</dbReference>
<reference evidence="2 3" key="2">
    <citation type="submission" date="2017-10" db="EMBL/GenBank/DDBJ databases">
        <title>Extensive intraspecific genome diversity in a model arbuscular mycorrhizal fungus.</title>
        <authorList>
            <person name="Chen E.C.H."/>
            <person name="Morin E."/>
            <person name="Baudet D."/>
            <person name="Noel J."/>
            <person name="Ndikumana S."/>
            <person name="Charron P."/>
            <person name="St-Onge C."/>
            <person name="Giorgi J."/>
            <person name="Grigoriev I.V."/>
            <person name="Roux C."/>
            <person name="Martin F.M."/>
            <person name="Corradi N."/>
        </authorList>
    </citation>
    <scope>NUCLEOTIDE SEQUENCE [LARGE SCALE GENOMIC DNA]</scope>
    <source>
        <strain evidence="2 3">C2</strain>
    </source>
</reference>
<dbReference type="EMBL" id="LLXL01004341">
    <property type="protein sequence ID" value="PKK57486.1"/>
    <property type="molecule type" value="Genomic_DNA"/>
</dbReference>
<sequence>MKIKKLDLTEKIILYIDEIKDAKRFNGLNLTPQWAFTLLISGRTNSGKTEEVVNLLLGTKPYRKKGGTHYIKNDDLVLIGHYLKESKYRYLKWWYQKIANSPKPYREDITFRAIKPEKIPKPDLFFPEREDDTVILAVFTSLRVFLTAQN</sequence>
<evidence type="ECO:0000313" key="2">
    <source>
        <dbReference type="EMBL" id="PKK59659.1"/>
    </source>
</evidence>
<comment type="caution">
    <text evidence="2">The sequence shown here is derived from an EMBL/GenBank/DDBJ whole genome shotgun (WGS) entry which is preliminary data.</text>
</comment>
<organism evidence="2 3">
    <name type="scientific">Rhizophagus irregularis</name>
    <dbReference type="NCBI Taxonomy" id="588596"/>
    <lineage>
        <taxon>Eukaryota</taxon>
        <taxon>Fungi</taxon>
        <taxon>Fungi incertae sedis</taxon>
        <taxon>Mucoromycota</taxon>
        <taxon>Glomeromycotina</taxon>
        <taxon>Glomeromycetes</taxon>
        <taxon>Glomerales</taxon>
        <taxon>Glomeraceae</taxon>
        <taxon>Rhizophagus</taxon>
    </lineage>
</organism>
<gene>
    <name evidence="2" type="ORF">RhiirC2_794528</name>
    <name evidence="1" type="ORF">RhiirC2_797935</name>
</gene>
<accession>A0A2N1MDL9</accession>
<dbReference type="EMBL" id="LLXL01002941">
    <property type="protein sequence ID" value="PKK59659.1"/>
    <property type="molecule type" value="Genomic_DNA"/>
</dbReference>
<proteinExistence type="predicted"/>
<dbReference type="VEuPathDB" id="FungiDB:RhiirFUN_013530"/>
<protein>
    <submittedName>
        <fullName evidence="2">Uncharacterized protein</fullName>
    </submittedName>
</protein>
<name>A0A2N1MDL9_9GLOM</name>
<reference evidence="2 3" key="1">
    <citation type="submission" date="2016-04" db="EMBL/GenBank/DDBJ databases">
        <title>Genome analyses suggest a sexual origin of heterokaryosis in a supposedly ancient asexual fungus.</title>
        <authorList>
            <person name="Ropars J."/>
            <person name="Sedzielewska K."/>
            <person name="Noel J."/>
            <person name="Charron P."/>
            <person name="Farinelli L."/>
            <person name="Marton T."/>
            <person name="Kruger M."/>
            <person name="Pelin A."/>
            <person name="Brachmann A."/>
            <person name="Corradi N."/>
        </authorList>
    </citation>
    <scope>NUCLEOTIDE SEQUENCE [LARGE SCALE GENOMIC DNA]</scope>
    <source>
        <strain evidence="2 3">C2</strain>
    </source>
</reference>
<dbReference type="VEuPathDB" id="FungiDB:RhiirA1_480071"/>
<evidence type="ECO:0000313" key="3">
    <source>
        <dbReference type="Proteomes" id="UP000233469"/>
    </source>
</evidence>
<dbReference type="AlphaFoldDB" id="A0A2N1MDL9"/>